<name>C0GKW1_DETAL</name>
<evidence type="ECO:0000313" key="3">
    <source>
        <dbReference type="Proteomes" id="UP000006443"/>
    </source>
</evidence>
<dbReference type="InterPro" id="IPR010273">
    <property type="entry name" value="DUF881"/>
</dbReference>
<keyword evidence="3" id="KW-1185">Reference proteome</keyword>
<dbReference type="eggNOG" id="COG3879">
    <property type="taxonomic scope" value="Bacteria"/>
</dbReference>
<dbReference type="Gene3D" id="3.30.70.1880">
    <property type="entry name" value="Protein of unknown function DUF881"/>
    <property type="match status" value="1"/>
</dbReference>
<dbReference type="AlphaFoldDB" id="C0GKW1"/>
<gene>
    <name evidence="2" type="ORF">DealDRAFT_3120</name>
</gene>
<evidence type="ECO:0000313" key="2">
    <source>
        <dbReference type="EMBL" id="EEG76013.1"/>
    </source>
</evidence>
<dbReference type="Pfam" id="PF05949">
    <property type="entry name" value="DUF881"/>
    <property type="match status" value="1"/>
</dbReference>
<proteinExistence type="inferred from homology"/>
<evidence type="ECO:0000256" key="1">
    <source>
        <dbReference type="ARBA" id="ARBA00009108"/>
    </source>
</evidence>
<dbReference type="PANTHER" id="PTHR37313">
    <property type="entry name" value="UPF0749 PROTEIN RV1825"/>
    <property type="match status" value="1"/>
</dbReference>
<protein>
    <submittedName>
        <fullName evidence="2">Uncharacterized protein</fullName>
    </submittedName>
</protein>
<dbReference type="STRING" id="555088.DealDRAFT_3120"/>
<dbReference type="EMBL" id="ACJM01000029">
    <property type="protein sequence ID" value="EEG76013.1"/>
    <property type="molecule type" value="Genomic_DNA"/>
</dbReference>
<dbReference type="Proteomes" id="UP000006443">
    <property type="component" value="Unassembled WGS sequence"/>
</dbReference>
<sequence>MLQEDTMIDSDEIVALGEQSSSFIVDVEKDDRRARLMTPYDYVEHFCTLTREIDSLRVTLRELRSQSGYVEMSGPGVVVRIYDAEDGYTNDPIIHEGDVWDTVNELYAAGAKGISVGNQCLVNTLGICCVGP</sequence>
<organism evidence="2 3">
    <name type="scientific">Dethiobacter alkaliphilus AHT 1</name>
    <dbReference type="NCBI Taxonomy" id="555088"/>
    <lineage>
        <taxon>Bacteria</taxon>
        <taxon>Bacillati</taxon>
        <taxon>Bacillota</taxon>
        <taxon>Dethiobacteria</taxon>
        <taxon>Dethiobacterales</taxon>
        <taxon>Dethiobacteraceae</taxon>
        <taxon>Dethiobacter</taxon>
    </lineage>
</organism>
<dbReference type="PANTHER" id="PTHR37313:SF2">
    <property type="entry name" value="UPF0749 PROTEIN YLXX"/>
    <property type="match status" value="1"/>
</dbReference>
<comment type="similarity">
    <text evidence="1">Belongs to the UPF0749 family.</text>
</comment>
<comment type="caution">
    <text evidence="2">The sequence shown here is derived from an EMBL/GenBank/DDBJ whole genome shotgun (WGS) entry which is preliminary data.</text>
</comment>
<accession>C0GKW1</accession>
<reference evidence="2 3" key="1">
    <citation type="submission" date="2009-02" db="EMBL/GenBank/DDBJ databases">
        <title>Sequencing of the draft genome and assembly of Dethiobacter alkaliphilus AHT 1.</title>
        <authorList>
            <consortium name="US DOE Joint Genome Institute (JGI-PGF)"/>
            <person name="Lucas S."/>
            <person name="Copeland A."/>
            <person name="Lapidus A."/>
            <person name="Glavina del Rio T."/>
            <person name="Dalin E."/>
            <person name="Tice H."/>
            <person name="Bruce D."/>
            <person name="Goodwin L."/>
            <person name="Pitluck S."/>
            <person name="Larimer F."/>
            <person name="Land M.L."/>
            <person name="Hauser L."/>
            <person name="Muyzer G."/>
        </authorList>
    </citation>
    <scope>NUCLEOTIDE SEQUENCE [LARGE SCALE GENOMIC DNA]</scope>
    <source>
        <strain evidence="2 3">AHT 1</strain>
    </source>
</reference>